<evidence type="ECO:0000313" key="3">
    <source>
        <dbReference type="Proteomes" id="UP000094527"/>
    </source>
</evidence>
<keyword evidence="3" id="KW-1185">Reference proteome</keyword>
<organism evidence="2 3">
    <name type="scientific">Orchesella cincta</name>
    <name type="common">Springtail</name>
    <name type="synonym">Podura cincta</name>
    <dbReference type="NCBI Taxonomy" id="48709"/>
    <lineage>
        <taxon>Eukaryota</taxon>
        <taxon>Metazoa</taxon>
        <taxon>Ecdysozoa</taxon>
        <taxon>Arthropoda</taxon>
        <taxon>Hexapoda</taxon>
        <taxon>Collembola</taxon>
        <taxon>Entomobryomorpha</taxon>
        <taxon>Entomobryoidea</taxon>
        <taxon>Orchesellidae</taxon>
        <taxon>Orchesellinae</taxon>
        <taxon>Orchesella</taxon>
    </lineage>
</organism>
<evidence type="ECO:0000313" key="2">
    <source>
        <dbReference type="EMBL" id="ODM90935.1"/>
    </source>
</evidence>
<evidence type="ECO:0000256" key="1">
    <source>
        <dbReference type="SAM" id="MobiDB-lite"/>
    </source>
</evidence>
<proteinExistence type="predicted"/>
<reference evidence="2 3" key="1">
    <citation type="journal article" date="2016" name="Genome Biol. Evol.">
        <title>Gene Family Evolution Reflects Adaptation to Soil Environmental Stressors in the Genome of the Collembolan Orchesella cincta.</title>
        <authorList>
            <person name="Faddeeva-Vakhrusheva A."/>
            <person name="Derks M.F."/>
            <person name="Anvar S.Y."/>
            <person name="Agamennone V."/>
            <person name="Suring W."/>
            <person name="Smit S."/>
            <person name="van Straalen N.M."/>
            <person name="Roelofs D."/>
        </authorList>
    </citation>
    <scope>NUCLEOTIDE SEQUENCE [LARGE SCALE GENOMIC DNA]</scope>
    <source>
        <tissue evidence="2">Mixed pool</tissue>
    </source>
</reference>
<accession>A0A1D2MD78</accession>
<dbReference type="Proteomes" id="UP000094527">
    <property type="component" value="Unassembled WGS sequence"/>
</dbReference>
<comment type="caution">
    <text evidence="2">The sequence shown here is derived from an EMBL/GenBank/DDBJ whole genome shotgun (WGS) entry which is preliminary data.</text>
</comment>
<gene>
    <name evidence="2" type="ORF">Ocin01_15747</name>
</gene>
<dbReference type="AlphaFoldDB" id="A0A1D2MD78"/>
<protein>
    <submittedName>
        <fullName evidence="2">Uncharacterized protein</fullName>
    </submittedName>
</protein>
<feature type="region of interest" description="Disordered" evidence="1">
    <location>
        <begin position="1"/>
        <end position="34"/>
    </location>
</feature>
<sequence>MAENPRRVIHSPPLVPQSPSTTDPADDDASAADGIKAQVESRGQGAAEGHFEKSFHDVGYVGIETQVESRGQGAAEGHFEKSFHDVGYVGNHQHQPVSVSLFNTVNFNGSVHNVHLHVYDGSLFDVVQSKLPHSPALRNGLFAPIAPPDSTSFQASGPRNNN</sequence>
<dbReference type="EMBL" id="LJIJ01001738">
    <property type="protein sequence ID" value="ODM90935.1"/>
    <property type="molecule type" value="Genomic_DNA"/>
</dbReference>
<name>A0A1D2MD78_ORCCI</name>